<dbReference type="PROSITE" id="PS51900">
    <property type="entry name" value="CB"/>
    <property type="match status" value="1"/>
</dbReference>
<dbReference type="InterPro" id="IPR025166">
    <property type="entry name" value="Integrase_DNA_bind_dom"/>
</dbReference>
<dbReference type="Pfam" id="PF13356">
    <property type="entry name" value="Arm-DNA-bind_3"/>
    <property type="match status" value="1"/>
</dbReference>
<dbReference type="Gene3D" id="1.10.443.10">
    <property type="entry name" value="Intergrase catalytic core"/>
    <property type="match status" value="1"/>
</dbReference>
<dbReference type="AlphaFoldDB" id="A0A6L8K6F7"/>
<comment type="caution">
    <text evidence="8">The sequence shown here is derived from an EMBL/GenBank/DDBJ whole genome shotgun (WGS) entry which is preliminary data.</text>
</comment>
<keyword evidence="4" id="KW-0233">DNA recombination</keyword>
<feature type="domain" description="Tyr recombinase" evidence="6">
    <location>
        <begin position="204"/>
        <end position="389"/>
    </location>
</feature>
<evidence type="ECO:0000256" key="3">
    <source>
        <dbReference type="ARBA" id="ARBA00023125"/>
    </source>
</evidence>
<dbReference type="InterPro" id="IPR038488">
    <property type="entry name" value="Integrase_DNA-bd_sf"/>
</dbReference>
<evidence type="ECO:0000256" key="4">
    <source>
        <dbReference type="ARBA" id="ARBA00023172"/>
    </source>
</evidence>
<dbReference type="Proteomes" id="UP000479335">
    <property type="component" value="Unassembled WGS sequence"/>
</dbReference>
<organism evidence="8 9">
    <name type="scientific">Duganella flavida</name>
    <dbReference type="NCBI Taxonomy" id="2692175"/>
    <lineage>
        <taxon>Bacteria</taxon>
        <taxon>Pseudomonadati</taxon>
        <taxon>Pseudomonadota</taxon>
        <taxon>Betaproteobacteria</taxon>
        <taxon>Burkholderiales</taxon>
        <taxon>Oxalobacteraceae</taxon>
        <taxon>Telluria group</taxon>
        <taxon>Duganella</taxon>
    </lineage>
</organism>
<protein>
    <submittedName>
        <fullName evidence="8">Integrase arm-type DNA-binding domain-containing protein</fullName>
    </submittedName>
</protein>
<dbReference type="InterPro" id="IPR002104">
    <property type="entry name" value="Integrase_catalytic"/>
</dbReference>
<evidence type="ECO:0000313" key="8">
    <source>
        <dbReference type="EMBL" id="MYM23099.1"/>
    </source>
</evidence>
<dbReference type="Pfam" id="PF22022">
    <property type="entry name" value="Phage_int_M"/>
    <property type="match status" value="1"/>
</dbReference>
<dbReference type="PANTHER" id="PTHR30629">
    <property type="entry name" value="PROPHAGE INTEGRASE"/>
    <property type="match status" value="1"/>
</dbReference>
<dbReference type="InterPro" id="IPR053876">
    <property type="entry name" value="Phage_int_M"/>
</dbReference>
<keyword evidence="2" id="KW-0229">DNA integration</keyword>
<evidence type="ECO:0000259" key="7">
    <source>
        <dbReference type="PROSITE" id="PS51900"/>
    </source>
</evidence>
<dbReference type="PANTHER" id="PTHR30629:SF2">
    <property type="entry name" value="PROPHAGE INTEGRASE INTS-RELATED"/>
    <property type="match status" value="1"/>
</dbReference>
<sequence length="412" mass="46182">MALTDLFIRKLKHSGKPSGDKYSDGRSLYLLVKESNKYWRMNYRFDGKHKTLAFGTYPEISLAEARELCADARKQLRAGVDPKAPKIDPHAQQQLEADLNTFEALAREWLAKMEASRSAGTQEKVLAWLEHDLFPFIGQMPVSTIKPRDILGVIQRVEARGAVDSAHRIKQVCGQILRYGVAIGWAERDVTPDLKGALVAVPRKNFAAITEPKELAGLLRAMHAYNGHVVAVTALKLTPLLFVRPGELRAAEWSEFNLDAAEWRIPAAKMKMKMEHMVPLPKQAVELLRELHRVTGHGKFVFPSLRTEQACMSENTINAALRAMGYTKDVMTAHGFRATARTILDEVLNERVDLIEHQLAHRVIDPNGRAYNRTAHLPARAAMMQRWADYLDKLRAGANVIPIRPAPDVGPA</sequence>
<dbReference type="RefSeq" id="WP_161006610.1">
    <property type="nucleotide sequence ID" value="NZ_WWCN01000006.1"/>
</dbReference>
<dbReference type="GO" id="GO:0003677">
    <property type="term" value="F:DNA binding"/>
    <property type="evidence" value="ECO:0007669"/>
    <property type="project" value="UniProtKB-UniRule"/>
</dbReference>
<dbReference type="InterPro" id="IPR013762">
    <property type="entry name" value="Integrase-like_cat_sf"/>
</dbReference>
<dbReference type="SUPFAM" id="SSF56349">
    <property type="entry name" value="DNA breaking-rejoining enzymes"/>
    <property type="match status" value="1"/>
</dbReference>
<dbReference type="GO" id="GO:0015074">
    <property type="term" value="P:DNA integration"/>
    <property type="evidence" value="ECO:0007669"/>
    <property type="project" value="UniProtKB-KW"/>
</dbReference>
<dbReference type="Gene3D" id="1.10.150.130">
    <property type="match status" value="1"/>
</dbReference>
<dbReference type="EMBL" id="WWCN01000006">
    <property type="protein sequence ID" value="MYM23099.1"/>
    <property type="molecule type" value="Genomic_DNA"/>
</dbReference>
<dbReference type="Pfam" id="PF00589">
    <property type="entry name" value="Phage_integrase"/>
    <property type="match status" value="1"/>
</dbReference>
<evidence type="ECO:0000256" key="5">
    <source>
        <dbReference type="PROSITE-ProRule" id="PRU01248"/>
    </source>
</evidence>
<feature type="domain" description="Core-binding (CB)" evidence="7">
    <location>
        <begin position="100"/>
        <end position="181"/>
    </location>
</feature>
<evidence type="ECO:0000256" key="2">
    <source>
        <dbReference type="ARBA" id="ARBA00022908"/>
    </source>
</evidence>
<keyword evidence="9" id="KW-1185">Reference proteome</keyword>
<dbReference type="InterPro" id="IPR044068">
    <property type="entry name" value="CB"/>
</dbReference>
<dbReference type="GO" id="GO:0006310">
    <property type="term" value="P:DNA recombination"/>
    <property type="evidence" value="ECO:0007669"/>
    <property type="project" value="UniProtKB-KW"/>
</dbReference>
<evidence type="ECO:0000313" key="9">
    <source>
        <dbReference type="Proteomes" id="UP000479335"/>
    </source>
</evidence>
<dbReference type="CDD" id="cd00801">
    <property type="entry name" value="INT_P4_C"/>
    <property type="match status" value="1"/>
</dbReference>
<name>A0A6L8K6F7_9BURK</name>
<dbReference type="Gene3D" id="3.30.160.390">
    <property type="entry name" value="Integrase, DNA-binding domain"/>
    <property type="match status" value="1"/>
</dbReference>
<accession>A0A6L8K6F7</accession>
<proteinExistence type="inferred from homology"/>
<gene>
    <name evidence="8" type="ORF">GTP46_10625</name>
</gene>
<dbReference type="InterPro" id="IPR010998">
    <property type="entry name" value="Integrase_recombinase_N"/>
</dbReference>
<evidence type="ECO:0000256" key="1">
    <source>
        <dbReference type="ARBA" id="ARBA00008857"/>
    </source>
</evidence>
<reference evidence="8 9" key="1">
    <citation type="submission" date="2019-12" db="EMBL/GenBank/DDBJ databases">
        <title>Novel species isolated from a subtropical stream in China.</title>
        <authorList>
            <person name="Lu H."/>
        </authorList>
    </citation>
    <scope>NUCLEOTIDE SEQUENCE [LARGE SCALE GENOMIC DNA]</scope>
    <source>
        <strain evidence="8 9">FT135W</strain>
    </source>
</reference>
<dbReference type="InterPro" id="IPR050808">
    <property type="entry name" value="Phage_Integrase"/>
</dbReference>
<dbReference type="InterPro" id="IPR011010">
    <property type="entry name" value="DNA_brk_join_enz"/>
</dbReference>
<keyword evidence="3 5" id="KW-0238">DNA-binding</keyword>
<evidence type="ECO:0000259" key="6">
    <source>
        <dbReference type="PROSITE" id="PS51898"/>
    </source>
</evidence>
<dbReference type="PROSITE" id="PS51898">
    <property type="entry name" value="TYR_RECOMBINASE"/>
    <property type="match status" value="1"/>
</dbReference>
<comment type="similarity">
    <text evidence="1">Belongs to the 'phage' integrase family.</text>
</comment>